<dbReference type="EMBL" id="JAUJYO010000005">
    <property type="protein sequence ID" value="KAK1317904.1"/>
    <property type="molecule type" value="Genomic_DNA"/>
</dbReference>
<evidence type="ECO:0000313" key="2">
    <source>
        <dbReference type="EMBL" id="KAK1317904.1"/>
    </source>
</evidence>
<dbReference type="AlphaFoldDB" id="A0AAV9EY09"/>
<reference evidence="2" key="1">
    <citation type="journal article" date="2023" name="Nat. Commun.">
        <title>Diploid and tetraploid genomes of Acorus and the evolution of monocots.</title>
        <authorList>
            <person name="Ma L."/>
            <person name="Liu K.W."/>
            <person name="Li Z."/>
            <person name="Hsiao Y.Y."/>
            <person name="Qi Y."/>
            <person name="Fu T."/>
            <person name="Tang G.D."/>
            <person name="Zhang D."/>
            <person name="Sun W.H."/>
            <person name="Liu D.K."/>
            <person name="Li Y."/>
            <person name="Chen G.Z."/>
            <person name="Liu X.D."/>
            <person name="Liao X.Y."/>
            <person name="Jiang Y.T."/>
            <person name="Yu X."/>
            <person name="Hao Y."/>
            <person name="Huang J."/>
            <person name="Zhao X.W."/>
            <person name="Ke S."/>
            <person name="Chen Y.Y."/>
            <person name="Wu W.L."/>
            <person name="Hsu J.L."/>
            <person name="Lin Y.F."/>
            <person name="Huang M.D."/>
            <person name="Li C.Y."/>
            <person name="Huang L."/>
            <person name="Wang Z.W."/>
            <person name="Zhao X."/>
            <person name="Zhong W.Y."/>
            <person name="Peng D.H."/>
            <person name="Ahmad S."/>
            <person name="Lan S."/>
            <person name="Zhang J.S."/>
            <person name="Tsai W.C."/>
            <person name="Van de Peer Y."/>
            <person name="Liu Z.J."/>
        </authorList>
    </citation>
    <scope>NUCLEOTIDE SEQUENCE</scope>
    <source>
        <strain evidence="2">CP</strain>
    </source>
</reference>
<sequence length="57" mass="6284">MNPKERIKSSATRSPRKAGRDIRTIEAIEKMQVNEMKIGLTREGATARAGPARLHGP</sequence>
<evidence type="ECO:0000256" key="1">
    <source>
        <dbReference type="SAM" id="MobiDB-lite"/>
    </source>
</evidence>
<evidence type="ECO:0000313" key="3">
    <source>
        <dbReference type="Proteomes" id="UP001180020"/>
    </source>
</evidence>
<organism evidence="2 3">
    <name type="scientific">Acorus calamus</name>
    <name type="common">Sweet flag</name>
    <dbReference type="NCBI Taxonomy" id="4465"/>
    <lineage>
        <taxon>Eukaryota</taxon>
        <taxon>Viridiplantae</taxon>
        <taxon>Streptophyta</taxon>
        <taxon>Embryophyta</taxon>
        <taxon>Tracheophyta</taxon>
        <taxon>Spermatophyta</taxon>
        <taxon>Magnoliopsida</taxon>
        <taxon>Liliopsida</taxon>
        <taxon>Acoraceae</taxon>
        <taxon>Acorus</taxon>
    </lineage>
</organism>
<feature type="region of interest" description="Disordered" evidence="1">
    <location>
        <begin position="1"/>
        <end position="21"/>
    </location>
</feature>
<name>A0AAV9EY09_ACOCL</name>
<proteinExistence type="predicted"/>
<protein>
    <submittedName>
        <fullName evidence="2">Uncharacterized protein</fullName>
    </submittedName>
</protein>
<reference evidence="2" key="2">
    <citation type="submission" date="2023-06" db="EMBL/GenBank/DDBJ databases">
        <authorList>
            <person name="Ma L."/>
            <person name="Liu K.-W."/>
            <person name="Li Z."/>
            <person name="Hsiao Y.-Y."/>
            <person name="Qi Y."/>
            <person name="Fu T."/>
            <person name="Tang G."/>
            <person name="Zhang D."/>
            <person name="Sun W.-H."/>
            <person name="Liu D.-K."/>
            <person name="Li Y."/>
            <person name="Chen G.-Z."/>
            <person name="Liu X.-D."/>
            <person name="Liao X.-Y."/>
            <person name="Jiang Y.-T."/>
            <person name="Yu X."/>
            <person name="Hao Y."/>
            <person name="Huang J."/>
            <person name="Zhao X.-W."/>
            <person name="Ke S."/>
            <person name="Chen Y.-Y."/>
            <person name="Wu W.-L."/>
            <person name="Hsu J.-L."/>
            <person name="Lin Y.-F."/>
            <person name="Huang M.-D."/>
            <person name="Li C.-Y."/>
            <person name="Huang L."/>
            <person name="Wang Z.-W."/>
            <person name="Zhao X."/>
            <person name="Zhong W.-Y."/>
            <person name="Peng D.-H."/>
            <person name="Ahmad S."/>
            <person name="Lan S."/>
            <person name="Zhang J.-S."/>
            <person name="Tsai W.-C."/>
            <person name="Van De Peer Y."/>
            <person name="Liu Z.-J."/>
        </authorList>
    </citation>
    <scope>NUCLEOTIDE SEQUENCE</scope>
    <source>
        <strain evidence="2">CP</strain>
        <tissue evidence="2">Leaves</tissue>
    </source>
</reference>
<dbReference type="Proteomes" id="UP001180020">
    <property type="component" value="Unassembled WGS sequence"/>
</dbReference>
<gene>
    <name evidence="2" type="ORF">QJS10_CPA05g02385</name>
</gene>
<comment type="caution">
    <text evidence="2">The sequence shown here is derived from an EMBL/GenBank/DDBJ whole genome shotgun (WGS) entry which is preliminary data.</text>
</comment>
<accession>A0AAV9EY09</accession>
<keyword evidence="3" id="KW-1185">Reference proteome</keyword>